<dbReference type="SUPFAM" id="SSF54236">
    <property type="entry name" value="Ubiquitin-like"/>
    <property type="match status" value="1"/>
</dbReference>
<dbReference type="PANTHER" id="PTHR47187:SF1">
    <property type="entry name" value="NFATC2-INTERACTING PROTEIN"/>
    <property type="match status" value="1"/>
</dbReference>
<dbReference type="EMBL" id="CAXITT010000010">
    <property type="protein sequence ID" value="CAL1526893.1"/>
    <property type="molecule type" value="Genomic_DNA"/>
</dbReference>
<protein>
    <recommendedName>
        <fullName evidence="3">Rad60/SUMO-like domain-containing protein</fullName>
    </recommendedName>
</protein>
<dbReference type="GO" id="GO:0005634">
    <property type="term" value="C:nucleus"/>
    <property type="evidence" value="ECO:0007669"/>
    <property type="project" value="UniProtKB-SubCell"/>
</dbReference>
<organism evidence="4 5">
    <name type="scientific">Lymnaea stagnalis</name>
    <name type="common">Great pond snail</name>
    <name type="synonym">Helix stagnalis</name>
    <dbReference type="NCBI Taxonomy" id="6523"/>
    <lineage>
        <taxon>Eukaryota</taxon>
        <taxon>Metazoa</taxon>
        <taxon>Spiralia</taxon>
        <taxon>Lophotrochozoa</taxon>
        <taxon>Mollusca</taxon>
        <taxon>Gastropoda</taxon>
        <taxon>Heterobranchia</taxon>
        <taxon>Euthyneura</taxon>
        <taxon>Panpulmonata</taxon>
        <taxon>Hygrophila</taxon>
        <taxon>Lymnaeoidea</taxon>
        <taxon>Lymnaeidae</taxon>
        <taxon>Lymnaea</taxon>
    </lineage>
</organism>
<proteinExistence type="predicted"/>
<keyword evidence="2" id="KW-0539">Nucleus</keyword>
<evidence type="ECO:0000259" key="3">
    <source>
        <dbReference type="Pfam" id="PF11976"/>
    </source>
</evidence>
<dbReference type="CDD" id="cd01763">
    <property type="entry name" value="Ubl_SUMO_like"/>
    <property type="match status" value="1"/>
</dbReference>
<dbReference type="InterPro" id="IPR022617">
    <property type="entry name" value="Rad60/SUMO-like_dom"/>
</dbReference>
<evidence type="ECO:0000313" key="4">
    <source>
        <dbReference type="EMBL" id="CAL1526893.1"/>
    </source>
</evidence>
<dbReference type="GO" id="GO:0045944">
    <property type="term" value="P:positive regulation of transcription by RNA polymerase II"/>
    <property type="evidence" value="ECO:0007669"/>
    <property type="project" value="TreeGrafter"/>
</dbReference>
<dbReference type="Proteomes" id="UP001497497">
    <property type="component" value="Unassembled WGS sequence"/>
</dbReference>
<comment type="caution">
    <text evidence="4">The sequence shown here is derived from an EMBL/GenBank/DDBJ whole genome shotgun (WGS) entry which is preliminary data.</text>
</comment>
<dbReference type="AlphaFoldDB" id="A0AAV2H194"/>
<gene>
    <name evidence="4" type="ORF">GSLYS_00001070001</name>
</gene>
<dbReference type="Gene3D" id="3.10.20.90">
    <property type="entry name" value="Phosphatidylinositol 3-kinase Catalytic Subunit, Chain A, domain 1"/>
    <property type="match status" value="2"/>
</dbReference>
<keyword evidence="5" id="KW-1185">Reference proteome</keyword>
<accession>A0AAV2H194</accession>
<dbReference type="InterPro" id="IPR029071">
    <property type="entry name" value="Ubiquitin-like_domsf"/>
</dbReference>
<sequence>MSRALKALDQVRARLEQTATPQRKSHRADSDVELLYEENKTRVQVKVRYLLAVHRIEMKASEPFHALTTKLAEVTGQDEKTLTLYLRDCCLGLSESPLSVNLTVADIIECHCMKPEADQVASSNHINLVIRSVAAKTRTTLSANIRNPMKEVMDKYAAMNNLNSSTLVFTFDGDELYPLDTPLKLDLEDGDCIDV</sequence>
<evidence type="ECO:0000256" key="2">
    <source>
        <dbReference type="ARBA" id="ARBA00023242"/>
    </source>
</evidence>
<name>A0AAV2H194_LYMST</name>
<comment type="subcellular location">
    <subcellularLocation>
        <location evidence="1">Nucleus</location>
    </subcellularLocation>
</comment>
<evidence type="ECO:0000256" key="1">
    <source>
        <dbReference type="ARBA" id="ARBA00004123"/>
    </source>
</evidence>
<evidence type="ECO:0000313" key="5">
    <source>
        <dbReference type="Proteomes" id="UP001497497"/>
    </source>
</evidence>
<dbReference type="Pfam" id="PF11976">
    <property type="entry name" value="Rad60-SLD"/>
    <property type="match status" value="1"/>
</dbReference>
<dbReference type="InterPro" id="IPR052324">
    <property type="entry name" value="NFATC2-Int_DNA_Repair"/>
</dbReference>
<reference evidence="4 5" key="1">
    <citation type="submission" date="2024-04" db="EMBL/GenBank/DDBJ databases">
        <authorList>
            <consortium name="Genoscope - CEA"/>
            <person name="William W."/>
        </authorList>
    </citation>
    <scope>NUCLEOTIDE SEQUENCE [LARGE SCALE GENOMIC DNA]</scope>
</reference>
<dbReference type="PANTHER" id="PTHR47187">
    <property type="entry name" value="NFATC2-INTERACTING PROTEIN"/>
    <property type="match status" value="1"/>
</dbReference>
<feature type="domain" description="Rad60/SUMO-like" evidence="3">
    <location>
        <begin position="126"/>
        <end position="195"/>
    </location>
</feature>